<dbReference type="EMBL" id="BARS01003870">
    <property type="protein sequence ID" value="GAF69414.1"/>
    <property type="molecule type" value="Genomic_DNA"/>
</dbReference>
<name>X0RKS3_9ZZZZ</name>
<dbReference type="AlphaFoldDB" id="X0RKS3"/>
<organism evidence="1">
    <name type="scientific">marine sediment metagenome</name>
    <dbReference type="NCBI Taxonomy" id="412755"/>
    <lineage>
        <taxon>unclassified sequences</taxon>
        <taxon>metagenomes</taxon>
        <taxon>ecological metagenomes</taxon>
    </lineage>
</organism>
<proteinExistence type="predicted"/>
<reference evidence="1" key="1">
    <citation type="journal article" date="2014" name="Front. Microbiol.">
        <title>High frequency of phylogenetically diverse reductive dehalogenase-homologous genes in deep subseafloor sedimentary metagenomes.</title>
        <authorList>
            <person name="Kawai M."/>
            <person name="Futagami T."/>
            <person name="Toyoda A."/>
            <person name="Takaki Y."/>
            <person name="Nishi S."/>
            <person name="Hori S."/>
            <person name="Arai W."/>
            <person name="Tsubouchi T."/>
            <person name="Morono Y."/>
            <person name="Uchiyama I."/>
            <person name="Ito T."/>
            <person name="Fujiyama A."/>
            <person name="Inagaki F."/>
            <person name="Takami H."/>
        </authorList>
    </citation>
    <scope>NUCLEOTIDE SEQUENCE</scope>
    <source>
        <strain evidence="1">Expedition CK06-06</strain>
    </source>
</reference>
<evidence type="ECO:0000313" key="1">
    <source>
        <dbReference type="EMBL" id="GAF69414.1"/>
    </source>
</evidence>
<feature type="non-terminal residue" evidence="1">
    <location>
        <position position="76"/>
    </location>
</feature>
<accession>X0RKS3</accession>
<gene>
    <name evidence="1" type="ORF">S01H1_07515</name>
</gene>
<protein>
    <submittedName>
        <fullName evidence="1">Uncharacterized protein</fullName>
    </submittedName>
</protein>
<comment type="caution">
    <text evidence="1">The sequence shown here is derived from an EMBL/GenBank/DDBJ whole genome shotgun (WGS) entry which is preliminary data.</text>
</comment>
<sequence>MWQGVVYNKPCGLPIHMLRIGQRSTVDKDTPIRNDEFYSGRFAVKYINSTLSLPGSYAINVQGPSYSVEGTGKALP</sequence>